<feature type="transmembrane region" description="Helical" evidence="1">
    <location>
        <begin position="162"/>
        <end position="182"/>
    </location>
</feature>
<comment type="caution">
    <text evidence="3">The sequence shown here is derived from an EMBL/GenBank/DDBJ whole genome shotgun (WGS) entry which is preliminary data.</text>
</comment>
<feature type="transmembrane region" description="Helical" evidence="1">
    <location>
        <begin position="116"/>
        <end position="142"/>
    </location>
</feature>
<dbReference type="EMBL" id="JARKIF010000019">
    <property type="protein sequence ID" value="KAJ7618568.1"/>
    <property type="molecule type" value="Genomic_DNA"/>
</dbReference>
<accession>A0AAD7BER6</accession>
<evidence type="ECO:0000313" key="3">
    <source>
        <dbReference type="EMBL" id="KAJ7618568.1"/>
    </source>
</evidence>
<sequence>MNPLAGTYGGWLVALFVETLLYGMGVLQAYTYFARLPTDPAYIKITVLGVLLLETIQMIFFFFLSYDRFVNRFGELQLELIWADPLQLLAAYLGAFVVQIYFAHRIHRLTKGRRKFSISAFGVYIIFAFAFVSIVAGIAQAVTSYRLRSYLKLDQTKFITTLQAASSLACDILITVYLCVFLSHQKGEFMRTNSMMDSLIHDAINRGILTALSSALNMILFLALPGTFWFFLGLAPSSKLYMNSMLATLNGREARRAKMASMDKGWNSIQMAAVPAGVGAVQVQVQVQVQTNEILNRPVGFDSNPVDMSGNLKGSELPEFV</sequence>
<dbReference type="PANTHER" id="PTHR40465">
    <property type="entry name" value="CHROMOSOME 1, WHOLE GENOME SHOTGUN SEQUENCE"/>
    <property type="match status" value="1"/>
</dbReference>
<dbReference type="InterPro" id="IPR045339">
    <property type="entry name" value="DUF6534"/>
</dbReference>
<protein>
    <recommendedName>
        <fullName evidence="2">DUF6534 domain-containing protein</fullName>
    </recommendedName>
</protein>
<gene>
    <name evidence="3" type="ORF">FB45DRAFT_169226</name>
</gene>
<name>A0AAD7BER6_9AGAR</name>
<dbReference type="AlphaFoldDB" id="A0AAD7BER6"/>
<keyword evidence="1" id="KW-0812">Transmembrane</keyword>
<proteinExistence type="predicted"/>
<evidence type="ECO:0000256" key="1">
    <source>
        <dbReference type="SAM" id="Phobius"/>
    </source>
</evidence>
<dbReference type="PANTHER" id="PTHR40465:SF1">
    <property type="entry name" value="DUF6534 DOMAIN-CONTAINING PROTEIN"/>
    <property type="match status" value="1"/>
</dbReference>
<organism evidence="3 4">
    <name type="scientific">Roridomyces roridus</name>
    <dbReference type="NCBI Taxonomy" id="1738132"/>
    <lineage>
        <taxon>Eukaryota</taxon>
        <taxon>Fungi</taxon>
        <taxon>Dikarya</taxon>
        <taxon>Basidiomycota</taxon>
        <taxon>Agaricomycotina</taxon>
        <taxon>Agaricomycetes</taxon>
        <taxon>Agaricomycetidae</taxon>
        <taxon>Agaricales</taxon>
        <taxon>Marasmiineae</taxon>
        <taxon>Mycenaceae</taxon>
        <taxon>Roridomyces</taxon>
    </lineage>
</organism>
<keyword evidence="4" id="KW-1185">Reference proteome</keyword>
<reference evidence="3" key="1">
    <citation type="submission" date="2023-03" db="EMBL/GenBank/DDBJ databases">
        <title>Massive genome expansion in bonnet fungi (Mycena s.s.) driven by repeated elements and novel gene families across ecological guilds.</title>
        <authorList>
            <consortium name="Lawrence Berkeley National Laboratory"/>
            <person name="Harder C.B."/>
            <person name="Miyauchi S."/>
            <person name="Viragh M."/>
            <person name="Kuo A."/>
            <person name="Thoen E."/>
            <person name="Andreopoulos B."/>
            <person name="Lu D."/>
            <person name="Skrede I."/>
            <person name="Drula E."/>
            <person name="Henrissat B."/>
            <person name="Morin E."/>
            <person name="Kohler A."/>
            <person name="Barry K."/>
            <person name="LaButti K."/>
            <person name="Morin E."/>
            <person name="Salamov A."/>
            <person name="Lipzen A."/>
            <person name="Mereny Z."/>
            <person name="Hegedus B."/>
            <person name="Baldrian P."/>
            <person name="Stursova M."/>
            <person name="Weitz H."/>
            <person name="Taylor A."/>
            <person name="Grigoriev I.V."/>
            <person name="Nagy L.G."/>
            <person name="Martin F."/>
            <person name="Kauserud H."/>
        </authorList>
    </citation>
    <scope>NUCLEOTIDE SEQUENCE</scope>
    <source>
        <strain evidence="3">9284</strain>
    </source>
</reference>
<dbReference type="Pfam" id="PF20152">
    <property type="entry name" value="DUF6534"/>
    <property type="match status" value="1"/>
</dbReference>
<dbReference type="Proteomes" id="UP001221142">
    <property type="component" value="Unassembled WGS sequence"/>
</dbReference>
<feature type="transmembrane region" description="Helical" evidence="1">
    <location>
        <begin position="12"/>
        <end position="33"/>
    </location>
</feature>
<feature type="domain" description="DUF6534" evidence="2">
    <location>
        <begin position="167"/>
        <end position="253"/>
    </location>
</feature>
<evidence type="ECO:0000313" key="4">
    <source>
        <dbReference type="Proteomes" id="UP001221142"/>
    </source>
</evidence>
<keyword evidence="1" id="KW-1133">Transmembrane helix</keyword>
<evidence type="ECO:0000259" key="2">
    <source>
        <dbReference type="Pfam" id="PF20152"/>
    </source>
</evidence>
<feature type="transmembrane region" description="Helical" evidence="1">
    <location>
        <begin position="86"/>
        <end position="104"/>
    </location>
</feature>
<keyword evidence="1" id="KW-0472">Membrane</keyword>
<feature type="transmembrane region" description="Helical" evidence="1">
    <location>
        <begin position="45"/>
        <end position="66"/>
    </location>
</feature>